<comment type="function">
    <text evidence="3">Required for cytoplasmic pre-assembly of axonemal dyneins, thereby playing a central role in motility in cilia and flagella. Involved in pre-assembly of dynein arm complexes in the cytoplasm before intraflagellar transport loads them for the ciliary compartment.</text>
</comment>
<feature type="domain" description="PIH1 N-terminal" evidence="5">
    <location>
        <begin position="47"/>
        <end position="209"/>
    </location>
</feature>
<feature type="compositionally biased region" description="Basic and acidic residues" evidence="4">
    <location>
        <begin position="553"/>
        <end position="563"/>
    </location>
</feature>
<dbReference type="PANTHER" id="PTHR22997">
    <property type="entry name" value="PIH1 DOMAIN-CONTAINING PROTEIN 1"/>
    <property type="match status" value="1"/>
</dbReference>
<sequence length="698" mass="77769">MAAKLDRPSGSPPESASFPTEEELERFKQAFHDEEFRKMFAEYLEELNDPDCRRRYEEEIRQLERDRGMDVRFVYPSPGYVLLTSANRLRRCYINVCSNGIVPKPRGVRGTDDNAHEGLYWTLPYTVTPTRETVEPDSSKSLLYDVVFHPDTLELAGKNSRFKQMVDSLAMGGVAKHFNLELDAVNVRTLDVSYVGPIQSAVLRKPIPGFVPDPEKVSSPLSFPYPYNAPTGTGADRPQPKLAKSKPKSSYVPPTTPRYTIRHRSYIDFQDYTLSRYSAPSLVPDELVITVDLPLLESASDANLDILSKELHLESKDPTYKLHLTLPYAVNENGSKAQFNKAKRQLVISVPVIRRSTQKQVGCYQGIPVCSSPLPETTTSPRNCQQSYTKGQDVLLSPDVLRPQFTCTQDNTSLAVVLQTPDIDGKSVQATVEINRFCIAYRVKRSCACYFLLIQFLPKYSLNRNELSVNVSQNNAVVELTKSSETFGLWKNFYFGDNRQPLQERKFVCDDNVAEFLESSSQVPQVPWSTLEDDLLLEVLELNDQQTHIQLNKSDDSLSKEAAADPPETGCVTSVDSDPLTSAEVAPAETEDPQMSPQPEVGREESQSISEQSEPLVGISRSGRSASAGELGNDSSDAGHTANITAQQEVSQPIGPEQSADPEPILKVNVEDGHLEVPADHSTQCAFTFQNQLLFDLD</sequence>
<dbReference type="Ensembl" id="ENSLLET00000038983.1">
    <property type="protein sequence ID" value="ENSLLEP00000037543.1"/>
    <property type="gene ID" value="ENSLLEG00000023774.1"/>
</dbReference>
<keyword evidence="8" id="KW-1185">Reference proteome</keyword>
<comment type="similarity">
    <text evidence="3">Belongs to the PIH1 family. Kintoun subfamily.</text>
</comment>
<feature type="compositionally biased region" description="Polar residues" evidence="4">
    <location>
        <begin position="633"/>
        <end position="651"/>
    </location>
</feature>
<feature type="region of interest" description="Disordered" evidence="4">
    <location>
        <begin position="551"/>
        <end position="664"/>
    </location>
</feature>
<dbReference type="GO" id="GO:0003351">
    <property type="term" value="P:epithelial cilium movement involved in extracellular fluid movement"/>
    <property type="evidence" value="ECO:0007669"/>
    <property type="project" value="TreeGrafter"/>
</dbReference>
<dbReference type="InterPro" id="IPR050734">
    <property type="entry name" value="PIH1/Kintoun_subfamily"/>
</dbReference>
<dbReference type="HAMAP" id="MF_03069">
    <property type="entry name" value="Kintoun"/>
    <property type="match status" value="1"/>
</dbReference>
<dbReference type="InterPro" id="IPR008978">
    <property type="entry name" value="HSP20-like_chaperone"/>
</dbReference>
<evidence type="ECO:0000256" key="1">
    <source>
        <dbReference type="ARBA" id="ARBA00022490"/>
    </source>
</evidence>
<dbReference type="GeneTree" id="ENSGT00510000048466"/>
<accession>A0A8C5QI11</accession>
<feature type="compositionally biased region" description="Polar residues" evidence="4">
    <location>
        <begin position="571"/>
        <end position="580"/>
    </location>
</feature>
<feature type="domain" description="PIH1D1/2/3 CS-like" evidence="6">
    <location>
        <begin position="254"/>
        <end position="353"/>
    </location>
</feature>
<evidence type="ECO:0000256" key="3">
    <source>
        <dbReference type="HAMAP-Rule" id="MF_03069"/>
    </source>
</evidence>
<evidence type="ECO:0000313" key="8">
    <source>
        <dbReference type="Proteomes" id="UP000694569"/>
    </source>
</evidence>
<evidence type="ECO:0000259" key="5">
    <source>
        <dbReference type="Pfam" id="PF08190"/>
    </source>
</evidence>
<reference evidence="7" key="2">
    <citation type="submission" date="2025-09" db="UniProtKB">
        <authorList>
            <consortium name="Ensembl"/>
        </authorList>
    </citation>
    <scope>IDENTIFICATION</scope>
</reference>
<dbReference type="InterPro" id="IPR041442">
    <property type="entry name" value="PIH1D1/2/3_CS-like"/>
</dbReference>
<evidence type="ECO:0000259" key="6">
    <source>
        <dbReference type="Pfam" id="PF18201"/>
    </source>
</evidence>
<dbReference type="InterPro" id="IPR012981">
    <property type="entry name" value="PIH1_N"/>
</dbReference>
<dbReference type="GO" id="GO:0120293">
    <property type="term" value="C:dynein axonemal particle"/>
    <property type="evidence" value="ECO:0007669"/>
    <property type="project" value="UniProtKB-SubCell"/>
</dbReference>
<dbReference type="OrthoDB" id="546764at2759"/>
<reference evidence="7" key="1">
    <citation type="submission" date="2025-08" db="UniProtKB">
        <authorList>
            <consortium name="Ensembl"/>
        </authorList>
    </citation>
    <scope>IDENTIFICATION</scope>
</reference>
<dbReference type="Proteomes" id="UP000694569">
    <property type="component" value="Unplaced"/>
</dbReference>
<dbReference type="AlphaFoldDB" id="A0A8C5QI11"/>
<keyword evidence="1 3" id="KW-0963">Cytoplasm</keyword>
<comment type="subcellular location">
    <subcellularLocation>
        <location evidence="3">Cytoplasm</location>
    </subcellularLocation>
    <subcellularLocation>
        <location evidence="2">Dynein axonemal particle</location>
    </subcellularLocation>
    <text evidence="3">Localizes in the apical cytoplasm around the gamma-tubulin-positive pericentriolar region, not in the cilia.</text>
</comment>
<dbReference type="Pfam" id="PF08190">
    <property type="entry name" value="PIH1"/>
    <property type="match status" value="1"/>
</dbReference>
<name>A0A8C5QI11_9ANUR</name>
<dbReference type="GO" id="GO:0070286">
    <property type="term" value="P:axonemal dynein complex assembly"/>
    <property type="evidence" value="ECO:0007669"/>
    <property type="project" value="UniProtKB-UniRule"/>
</dbReference>
<protein>
    <recommendedName>
        <fullName evidence="3">Protein kintoun</fullName>
    </recommendedName>
    <alternativeName>
        <fullName evidence="3">Dynein assembly factor 2, axonemal</fullName>
    </alternativeName>
</protein>
<evidence type="ECO:0000256" key="2">
    <source>
        <dbReference type="ARBA" id="ARBA00024190"/>
    </source>
</evidence>
<gene>
    <name evidence="3 7" type="primary">DNAAF2</name>
    <name evidence="3" type="synonym">KTU</name>
</gene>
<feature type="region of interest" description="Disordered" evidence="4">
    <location>
        <begin position="1"/>
        <end position="22"/>
    </location>
</feature>
<proteinExistence type="inferred from homology"/>
<dbReference type="InterPro" id="IPR034727">
    <property type="entry name" value="Kintoun"/>
</dbReference>
<feature type="compositionally biased region" description="Low complexity" evidence="4">
    <location>
        <begin position="607"/>
        <end position="629"/>
    </location>
</feature>
<dbReference type="GO" id="GO:0005576">
    <property type="term" value="C:extracellular region"/>
    <property type="evidence" value="ECO:0007669"/>
    <property type="project" value="GOC"/>
</dbReference>
<dbReference type="Gene3D" id="2.60.40.790">
    <property type="match status" value="1"/>
</dbReference>
<evidence type="ECO:0000256" key="4">
    <source>
        <dbReference type="SAM" id="MobiDB-lite"/>
    </source>
</evidence>
<dbReference type="PANTHER" id="PTHR22997:SF3">
    <property type="entry name" value="PROTEIN KINTOUN"/>
    <property type="match status" value="1"/>
</dbReference>
<organism evidence="7 8">
    <name type="scientific">Leptobrachium leishanense</name>
    <name type="common">Leishan spiny toad</name>
    <dbReference type="NCBI Taxonomy" id="445787"/>
    <lineage>
        <taxon>Eukaryota</taxon>
        <taxon>Metazoa</taxon>
        <taxon>Chordata</taxon>
        <taxon>Craniata</taxon>
        <taxon>Vertebrata</taxon>
        <taxon>Euteleostomi</taxon>
        <taxon>Amphibia</taxon>
        <taxon>Batrachia</taxon>
        <taxon>Anura</taxon>
        <taxon>Pelobatoidea</taxon>
        <taxon>Megophryidae</taxon>
        <taxon>Leptobrachium</taxon>
    </lineage>
</organism>
<dbReference type="Pfam" id="PF18201">
    <property type="entry name" value="PIH1_CS"/>
    <property type="match status" value="1"/>
</dbReference>
<dbReference type="GO" id="GO:0060285">
    <property type="term" value="P:cilium-dependent cell motility"/>
    <property type="evidence" value="ECO:0007669"/>
    <property type="project" value="UniProtKB-UniRule"/>
</dbReference>
<feature type="region of interest" description="Disordered" evidence="4">
    <location>
        <begin position="222"/>
        <end position="257"/>
    </location>
</feature>
<evidence type="ECO:0000313" key="7">
    <source>
        <dbReference type="Ensembl" id="ENSLLEP00000037543.1"/>
    </source>
</evidence>